<dbReference type="GO" id="GO:0101006">
    <property type="term" value="F:protein histidine phosphatase activity"/>
    <property type="evidence" value="ECO:0007669"/>
    <property type="project" value="TreeGrafter"/>
</dbReference>
<accession>A0A917R4V6</accession>
<evidence type="ECO:0000256" key="1">
    <source>
        <dbReference type="PIRSR" id="PIRSR613078-2"/>
    </source>
</evidence>
<evidence type="ECO:0000313" key="3">
    <source>
        <dbReference type="Proteomes" id="UP000645217"/>
    </source>
</evidence>
<feature type="binding site" evidence="1">
    <location>
        <begin position="21"/>
        <end position="22"/>
    </location>
    <ligand>
        <name>substrate</name>
    </ligand>
</feature>
<dbReference type="PANTHER" id="PTHR48100:SF15">
    <property type="entry name" value="SEDOHEPTULOSE 1,7-BISPHOSPHATASE"/>
    <property type="match status" value="1"/>
</dbReference>
<comment type="caution">
    <text evidence="2">The sequence shown here is derived from an EMBL/GenBank/DDBJ whole genome shotgun (WGS) entry which is preliminary data.</text>
</comment>
<proteinExistence type="predicted"/>
<feature type="binding site" evidence="1">
    <location>
        <position position="58"/>
    </location>
    <ligand>
        <name>substrate</name>
    </ligand>
</feature>
<dbReference type="InterPro" id="IPR029033">
    <property type="entry name" value="His_PPase_superfam"/>
</dbReference>
<evidence type="ECO:0000313" key="2">
    <source>
        <dbReference type="EMBL" id="GGK88968.1"/>
    </source>
</evidence>
<name>A0A917R4V6_9ACTN</name>
<dbReference type="GO" id="GO:0070297">
    <property type="term" value="P:regulation of phosphorelay signal transduction system"/>
    <property type="evidence" value="ECO:0007669"/>
    <property type="project" value="TreeGrafter"/>
</dbReference>
<dbReference type="Pfam" id="PF00300">
    <property type="entry name" value="His_Phos_1"/>
    <property type="match status" value="1"/>
</dbReference>
<protein>
    <submittedName>
        <fullName evidence="2">Phosphatase</fullName>
    </submittedName>
</protein>
<dbReference type="Gene3D" id="3.40.50.1240">
    <property type="entry name" value="Phosphoglycerate mutase-like"/>
    <property type="match status" value="1"/>
</dbReference>
<dbReference type="Proteomes" id="UP000645217">
    <property type="component" value="Unassembled WGS sequence"/>
</dbReference>
<keyword evidence="3" id="KW-1185">Reference proteome</keyword>
<dbReference type="InterPro" id="IPR013078">
    <property type="entry name" value="His_Pase_superF_clade-1"/>
</dbReference>
<dbReference type="RefSeq" id="WP_189164032.1">
    <property type="nucleotide sequence ID" value="NZ_BMNT01000017.1"/>
</dbReference>
<dbReference type="SMART" id="SM00855">
    <property type="entry name" value="PGAM"/>
    <property type="match status" value="1"/>
</dbReference>
<reference evidence="2" key="1">
    <citation type="journal article" date="2014" name="Int. J. Syst. Evol. Microbiol.">
        <title>Complete genome sequence of Corynebacterium casei LMG S-19264T (=DSM 44701T), isolated from a smear-ripened cheese.</title>
        <authorList>
            <consortium name="US DOE Joint Genome Institute (JGI-PGF)"/>
            <person name="Walter F."/>
            <person name="Albersmeier A."/>
            <person name="Kalinowski J."/>
            <person name="Ruckert C."/>
        </authorList>
    </citation>
    <scope>NUCLEOTIDE SEQUENCE</scope>
    <source>
        <strain evidence="2">JCM 13064</strain>
    </source>
</reference>
<dbReference type="CDD" id="cd07067">
    <property type="entry name" value="HP_PGM_like"/>
    <property type="match status" value="1"/>
</dbReference>
<dbReference type="AlphaFoldDB" id="A0A917R4V6"/>
<dbReference type="EMBL" id="BMNT01000017">
    <property type="protein sequence ID" value="GGK88968.1"/>
    <property type="molecule type" value="Genomic_DNA"/>
</dbReference>
<organism evidence="2 3">
    <name type="scientific">Sphaerisporangium melleum</name>
    <dbReference type="NCBI Taxonomy" id="321316"/>
    <lineage>
        <taxon>Bacteria</taxon>
        <taxon>Bacillati</taxon>
        <taxon>Actinomycetota</taxon>
        <taxon>Actinomycetes</taxon>
        <taxon>Streptosporangiales</taxon>
        <taxon>Streptosporangiaceae</taxon>
        <taxon>Sphaerisporangium</taxon>
    </lineage>
</organism>
<reference evidence="2" key="2">
    <citation type="submission" date="2020-09" db="EMBL/GenBank/DDBJ databases">
        <authorList>
            <person name="Sun Q."/>
            <person name="Ohkuma M."/>
        </authorList>
    </citation>
    <scope>NUCLEOTIDE SEQUENCE</scope>
    <source>
        <strain evidence="2">JCM 13064</strain>
    </source>
</reference>
<dbReference type="InterPro" id="IPR050275">
    <property type="entry name" value="PGM_Phosphatase"/>
</dbReference>
<dbReference type="SUPFAM" id="SSF53254">
    <property type="entry name" value="Phosphoglycerate mutase-like"/>
    <property type="match status" value="1"/>
</dbReference>
<dbReference type="PIRSF" id="PIRSF000709">
    <property type="entry name" value="6PFK_2-Ptase"/>
    <property type="match status" value="1"/>
</dbReference>
<dbReference type="PANTHER" id="PTHR48100">
    <property type="entry name" value="BROAD-SPECIFICITY PHOSPHATASE YOR283W-RELATED"/>
    <property type="match status" value="1"/>
</dbReference>
<gene>
    <name evidence="2" type="ORF">GCM10007964_34580</name>
</gene>
<sequence length="195" mass="21571">MDELILLRHGETEWSRDRRHTGRTDLPLTPRGEDQARALAPALKGVTFSLVLSSPARRARTTAELAGLSGAETDPELWEWDYGGYEGITTADIRQGRPGWYLWRDGVIPGDAEHPGETVGQVAERADRVIARVRDVEGTVALIAHGHFLRVLTARWLELPPQEGRHFVLDTGTISALGYEHGEPALIRWNAPVAS</sequence>